<evidence type="ECO:0000256" key="2">
    <source>
        <dbReference type="SAM" id="MobiDB-lite"/>
    </source>
</evidence>
<feature type="coiled-coil region" evidence="1">
    <location>
        <begin position="646"/>
        <end position="699"/>
    </location>
</feature>
<dbReference type="AlphaFoldDB" id="A0A1K1M457"/>
<feature type="coiled-coil region" evidence="1">
    <location>
        <begin position="65"/>
        <end position="141"/>
    </location>
</feature>
<name>A0A1K1M457_SELRU</name>
<feature type="compositionally biased region" description="Basic and acidic residues" evidence="2">
    <location>
        <begin position="508"/>
        <end position="520"/>
    </location>
</feature>
<dbReference type="RefSeq" id="WP_072305427.1">
    <property type="nucleotide sequence ID" value="NZ_FPJA01000004.1"/>
</dbReference>
<dbReference type="Proteomes" id="UP000182958">
    <property type="component" value="Unassembled WGS sequence"/>
</dbReference>
<accession>A0A1K1M457</accession>
<reference evidence="4" key="1">
    <citation type="submission" date="2016-11" db="EMBL/GenBank/DDBJ databases">
        <authorList>
            <person name="Varghese N."/>
            <person name="Submissions S."/>
        </authorList>
    </citation>
    <scope>NUCLEOTIDE SEQUENCE [LARGE SCALE GENOMIC DNA]</scope>
    <source>
        <strain evidence="4">C3</strain>
    </source>
</reference>
<feature type="region of interest" description="Disordered" evidence="2">
    <location>
        <begin position="485"/>
        <end position="520"/>
    </location>
</feature>
<gene>
    <name evidence="3" type="ORF">SAMN02910323_0563</name>
</gene>
<evidence type="ECO:0000313" key="4">
    <source>
        <dbReference type="Proteomes" id="UP000182958"/>
    </source>
</evidence>
<keyword evidence="1" id="KW-0175">Coiled coil</keyword>
<sequence length="870" mass="95654">MAKRGQKIDELYISLGLDIARLQLDFDTAGKTVSQAVSRLNTRTNQIKLKMDVDLAKLEGVGSELDKLKVKHEAINRQLDIQRQKEEILAAVLKDAQKTNGNDSEVAQRAQTNLLKQQKIVAQTEAEVRKLNAEMAKLGGTIAQTSGKAGTFGATMAAGISKAKSGVDSLAGGFTMLSVKAAAVMAIFSTGAGLFNLTKGAMESGENLYRLTKRLHTTAAEAGKLNRTFQLAGMDVMSIVPLIARLDKQMETAGENGNATTQAMARFGITLLDQAGNLLPLNEQLDQLAKGYKNAMEAGQEEAYTAEVLGARGAALIPLLEQYDELMEVAGNVKTTGLLNPEESHKTWLQWKAMEMEVGQLKSAIGTALLPLSSDLLPEVTEGFKNLVEEIQANKDTIKDAISGWGSALKTVAEALVFVGEQFKKVSDHAKANKWLIENHTAAAPLIGIPVVGGAILDKMYGDEYKAYLEEQKALKEKAEAEKKAAAEAEKNREAQEKNTKASLSRAAAEKQAAKATEEAAKANAQLTDSLYELTHNELENSLHTINKEVEQLQAKGADTKLLDEYKLAKQAKVYEDFQRNVVDSTQAVYRTDLQNQLANIDREAQAYRQKGLDEVSAASWAEASKAKIREQWENEIASKIDSVWKTELQNRLDDIEREKQAWIQKGLDEVKATQWAEKEKLDAKRNAALQVLQAQKEEFKAYLEGGQRGLAEYYKQAHGFTMEDLQMTPEQLSGFQQARKVMMENLLPNFRDPAVIAAEQEQMRQSFKMSMGGKDYSYDEVMGNMQTEMHGMREQMDKLSSSPALQNETGQAPQQAVTAAPHLEVNVNIENAVTQDNDGIRYLADSVADRIRPAVENALGGGDNTYSNW</sequence>
<evidence type="ECO:0000313" key="3">
    <source>
        <dbReference type="EMBL" id="SFW17896.1"/>
    </source>
</evidence>
<keyword evidence="4" id="KW-1185">Reference proteome</keyword>
<dbReference type="EMBL" id="FPJA01000004">
    <property type="protein sequence ID" value="SFW17896.1"/>
    <property type="molecule type" value="Genomic_DNA"/>
</dbReference>
<proteinExistence type="predicted"/>
<feature type="compositionally biased region" description="Basic and acidic residues" evidence="2">
    <location>
        <begin position="485"/>
        <end position="500"/>
    </location>
</feature>
<protein>
    <submittedName>
        <fullName evidence="3">Uncharacterized protein</fullName>
    </submittedName>
</protein>
<organism evidence="3 4">
    <name type="scientific">Selenomonas ruminantium</name>
    <dbReference type="NCBI Taxonomy" id="971"/>
    <lineage>
        <taxon>Bacteria</taxon>
        <taxon>Bacillati</taxon>
        <taxon>Bacillota</taxon>
        <taxon>Negativicutes</taxon>
        <taxon>Selenomonadales</taxon>
        <taxon>Selenomonadaceae</taxon>
        <taxon>Selenomonas</taxon>
    </lineage>
</organism>
<evidence type="ECO:0000256" key="1">
    <source>
        <dbReference type="SAM" id="Coils"/>
    </source>
</evidence>